<keyword evidence="2" id="KW-1185">Reference proteome</keyword>
<dbReference type="Pfam" id="PF05402">
    <property type="entry name" value="PqqD"/>
    <property type="match status" value="1"/>
</dbReference>
<dbReference type="InterPro" id="IPR041881">
    <property type="entry name" value="PqqD_sf"/>
</dbReference>
<gene>
    <name evidence="1" type="ORF">J2S24_000336</name>
</gene>
<evidence type="ECO:0000313" key="2">
    <source>
        <dbReference type="Proteomes" id="UP001223886"/>
    </source>
</evidence>
<dbReference type="InterPro" id="IPR008792">
    <property type="entry name" value="PQQD"/>
</dbReference>
<proteinExistence type="predicted"/>
<reference evidence="1 2" key="1">
    <citation type="submission" date="2023-07" db="EMBL/GenBank/DDBJ databases">
        <title>Genomic Encyclopedia of Type Strains, Phase IV (KMG-IV): sequencing the most valuable type-strain genomes for metagenomic binning, comparative biology and taxonomic classification.</title>
        <authorList>
            <person name="Goeker M."/>
        </authorList>
    </citation>
    <scope>NUCLEOTIDE SEQUENCE [LARGE SCALE GENOMIC DNA]</scope>
    <source>
        <strain evidence="1 2">DSM 25963</strain>
    </source>
</reference>
<accession>A0ABT9M194</accession>
<protein>
    <submittedName>
        <fullName evidence="1">Glutathionyl-hydroquinone reductase</fullName>
    </submittedName>
</protein>
<sequence length="81" mass="9572">MKLKESLIYREEDAVIFDTEKGKLIELNESANEIVKRLNNKTKMEIIKELKCLYPDSLEEEIEELLEEFILNARKEGLLDE</sequence>
<dbReference type="Proteomes" id="UP001223886">
    <property type="component" value="Unassembled WGS sequence"/>
</dbReference>
<evidence type="ECO:0000313" key="1">
    <source>
        <dbReference type="EMBL" id="MDP9749872.1"/>
    </source>
</evidence>
<dbReference type="Gene3D" id="1.10.10.1150">
    <property type="entry name" value="Coenzyme PQQ synthesis protein D (PqqD)"/>
    <property type="match status" value="1"/>
</dbReference>
<comment type="caution">
    <text evidence="1">The sequence shown here is derived from an EMBL/GenBank/DDBJ whole genome shotgun (WGS) entry which is preliminary data.</text>
</comment>
<organism evidence="1 2">
    <name type="scientific">Thermoanaerobacter pentosaceus</name>
    <dbReference type="NCBI Taxonomy" id="694059"/>
    <lineage>
        <taxon>Bacteria</taxon>
        <taxon>Bacillati</taxon>
        <taxon>Bacillota</taxon>
        <taxon>Clostridia</taxon>
        <taxon>Thermoanaerobacterales</taxon>
        <taxon>Thermoanaerobacteraceae</taxon>
        <taxon>Thermoanaerobacter</taxon>
    </lineage>
</organism>
<dbReference type="RefSeq" id="WP_028992196.1">
    <property type="nucleotide sequence ID" value="NZ_JAURUP010000002.1"/>
</dbReference>
<dbReference type="EMBL" id="JAURUP010000002">
    <property type="protein sequence ID" value="MDP9749872.1"/>
    <property type="molecule type" value="Genomic_DNA"/>
</dbReference>
<name>A0ABT9M194_9THEO</name>